<evidence type="ECO:0000259" key="4">
    <source>
        <dbReference type="PROSITE" id="PS50032"/>
    </source>
</evidence>
<proteinExistence type="predicted"/>
<evidence type="ECO:0000313" key="6">
    <source>
        <dbReference type="Proteomes" id="UP001150062"/>
    </source>
</evidence>
<feature type="domain" description="Protein kinase" evidence="3">
    <location>
        <begin position="15"/>
        <end position="306"/>
    </location>
</feature>
<organism evidence="5 6">
    <name type="scientific">Anaeramoeba flamelloides</name>
    <dbReference type="NCBI Taxonomy" id="1746091"/>
    <lineage>
        <taxon>Eukaryota</taxon>
        <taxon>Metamonada</taxon>
        <taxon>Anaeramoebidae</taxon>
        <taxon>Anaeramoeba</taxon>
    </lineage>
</organism>
<gene>
    <name evidence="5" type="ORF">M0813_20363</name>
</gene>
<dbReference type="Pfam" id="PF00069">
    <property type="entry name" value="Pkinase"/>
    <property type="match status" value="1"/>
</dbReference>
<reference evidence="5" key="1">
    <citation type="submission" date="2022-08" db="EMBL/GenBank/DDBJ databases">
        <title>Novel sulfate-reducing endosymbionts in the free-living metamonad Anaeramoeba.</title>
        <authorList>
            <person name="Jerlstrom-Hultqvist J."/>
            <person name="Cepicka I."/>
            <person name="Gallot-Lavallee L."/>
            <person name="Salas-Leiva D."/>
            <person name="Curtis B.A."/>
            <person name="Zahonova K."/>
            <person name="Pipaliya S."/>
            <person name="Dacks J."/>
            <person name="Roger A.J."/>
        </authorList>
    </citation>
    <scope>NUCLEOTIDE SEQUENCE</scope>
    <source>
        <strain evidence="5">Schooner1</strain>
    </source>
</reference>
<keyword evidence="5" id="KW-0418">Kinase</keyword>
<dbReference type="Proteomes" id="UP001150062">
    <property type="component" value="Unassembled WGS sequence"/>
</dbReference>
<dbReference type="EMBL" id="JAOAOG010000145">
    <property type="protein sequence ID" value="KAJ6245410.1"/>
    <property type="molecule type" value="Genomic_DNA"/>
</dbReference>
<evidence type="ECO:0000259" key="3">
    <source>
        <dbReference type="PROSITE" id="PS50011"/>
    </source>
</evidence>
<dbReference type="InterPro" id="IPR000719">
    <property type="entry name" value="Prot_kinase_dom"/>
</dbReference>
<dbReference type="PROSITE" id="PS50011">
    <property type="entry name" value="PROTEIN_KINASE_DOM"/>
    <property type="match status" value="1"/>
</dbReference>
<feature type="region of interest" description="Disordered" evidence="2">
    <location>
        <begin position="360"/>
        <end position="379"/>
    </location>
</feature>
<evidence type="ECO:0000256" key="2">
    <source>
        <dbReference type="SAM" id="MobiDB-lite"/>
    </source>
</evidence>
<dbReference type="SUPFAM" id="SSF56112">
    <property type="entry name" value="Protein kinase-like (PK-like)"/>
    <property type="match status" value="1"/>
</dbReference>
<dbReference type="Gene3D" id="3.30.200.20">
    <property type="entry name" value="Phosphorylase Kinase, domain 1"/>
    <property type="match status" value="1"/>
</dbReference>
<dbReference type="GO" id="GO:0016301">
    <property type="term" value="F:kinase activity"/>
    <property type="evidence" value="ECO:0007669"/>
    <property type="project" value="UniProtKB-KW"/>
</dbReference>
<evidence type="ECO:0000256" key="1">
    <source>
        <dbReference type="SAM" id="Coils"/>
    </source>
</evidence>
<feature type="domain" description="KA1" evidence="4">
    <location>
        <begin position="739"/>
        <end position="788"/>
    </location>
</feature>
<accession>A0ABQ8YLQ3</accession>
<dbReference type="InterPro" id="IPR011009">
    <property type="entry name" value="Kinase-like_dom_sf"/>
</dbReference>
<protein>
    <submittedName>
        <fullName evidence="5">Cbl-interacting serine/threonine-protein kinase 11</fullName>
    </submittedName>
</protein>
<keyword evidence="5" id="KW-0808">Transferase</keyword>
<dbReference type="PROSITE" id="PS50032">
    <property type="entry name" value="KA1"/>
    <property type="match status" value="1"/>
</dbReference>
<keyword evidence="6" id="KW-1185">Reference proteome</keyword>
<evidence type="ECO:0000313" key="5">
    <source>
        <dbReference type="EMBL" id="KAJ6245410.1"/>
    </source>
</evidence>
<dbReference type="Gene3D" id="1.10.510.10">
    <property type="entry name" value="Transferase(Phosphotransferase) domain 1"/>
    <property type="match status" value="1"/>
</dbReference>
<dbReference type="InterPro" id="IPR001772">
    <property type="entry name" value="KA1_dom"/>
</dbReference>
<feature type="coiled-coil region" evidence="1">
    <location>
        <begin position="448"/>
        <end position="495"/>
    </location>
</feature>
<keyword evidence="1" id="KW-0175">Coiled coil</keyword>
<name>A0ABQ8YLQ3_9EUKA</name>
<sequence length="790" mass="93231">MSSTQQQFYKVLENYKLTNKILNIEQPKVYQATHLRTQIRVCISVVSKKQLKEKPNTSENTLKLFTVLNHHNLVKLFEILQDKNNYYLILENFKGRTLSGFLKFNKDGLNEETNKNLLVQLICLLSYFQKKKVNLNVVNESSIFVDQNFDLKVNIFSPENLQWTLGELVENAQVQQNQNQENSRRSKQFFLKFVIGILLRQAPSSVTTNEENFNKMLNKFSSSKNAIIFFQKVFQTAKQQTKISLDLEEIKEYQWIGNEYERYVKYLKQLETVQGDILNTIIVNKKEANRLRTKLVIGEDDQETFVYKMYFNKIQKSKCLKLNLVNNQEKVDWYIKKKISQIKKCLNPNEIMESEILEMENTSAKNSKENSPENESENDLDSCFFLNLENFSSETKTKTAKNLNNLFLPQSRISSDSFSDNSIFQSFGNSPKTKSKKLKKHNLSQINKVQNKNNKKKKEDQYKMYKNKKNINTELNIFQEERKQQQYELEKMLGELSVVRKSKSQTFLHLESNPNKVLKNQINNSSILNNNQKTKIKLKNDQRNGFPLQDQMNKKKIEKDPVKKTKKRNLVELQLNRTKPRISTTNSLTEQFSPSQLTRINKKWRNNPNPKHSKYEHFFTIKEKSKSNPNINAKKFLYTNSPSLKNLHQMRKHSRNTHAFSRSFDFTSTRQKNNNKIYPNKKNTNTFEKFPNNLAIIKLFNLKAFKVKKNKLLNLLKEIFLIIGICMKKTKKDTYLCSTNFQNKSIKFEIKVQKNKETKLGKVTFKRLNCNSCIFHNLWAEIYDIYTHHL</sequence>
<comment type="caution">
    <text evidence="5">The sequence shown here is derived from an EMBL/GenBank/DDBJ whole genome shotgun (WGS) entry which is preliminary data.</text>
</comment>